<feature type="region of interest" description="Disordered" evidence="1">
    <location>
        <begin position="146"/>
        <end position="199"/>
    </location>
</feature>
<reference evidence="2 3" key="1">
    <citation type="journal article" date="2020" name="bioRxiv">
        <title>Whole genome comparisons of ergot fungi reveals the divergence and evolution of species within the genus Claviceps are the result of varying mechanisms driving genome evolution and host range expansion.</title>
        <authorList>
            <person name="Wyka S.A."/>
            <person name="Mondo S.J."/>
            <person name="Liu M."/>
            <person name="Dettman J."/>
            <person name="Nalam V."/>
            <person name="Broders K.D."/>
        </authorList>
    </citation>
    <scope>NUCLEOTIDE SEQUENCE [LARGE SCALE GENOMIC DNA]</scope>
    <source>
        <strain evidence="2 3">LM583</strain>
    </source>
</reference>
<evidence type="ECO:0008006" key="4">
    <source>
        <dbReference type="Google" id="ProtNLM"/>
    </source>
</evidence>
<sequence>MSLDRYPFSLILLPTDELVQSQTRRCGPSRGNQCHVTRGQILPVPGHNAPHQTPVSEGRMLSGFQLAPNPLAQVPTTTAVRDRVPPEPAAGEYWSEVLEANLEEHKAKATKKAQEVRKKNAEATKRYREARRAEARAAAIKKEIAMKQELDDTKTQLQREKEQLQREREQLQREREGRLRSEAEIERLRRENEELKQRK</sequence>
<organism evidence="2 3">
    <name type="scientific">Claviceps arundinis</name>
    <dbReference type="NCBI Taxonomy" id="1623583"/>
    <lineage>
        <taxon>Eukaryota</taxon>
        <taxon>Fungi</taxon>
        <taxon>Dikarya</taxon>
        <taxon>Ascomycota</taxon>
        <taxon>Pezizomycotina</taxon>
        <taxon>Sordariomycetes</taxon>
        <taxon>Hypocreomycetidae</taxon>
        <taxon>Hypocreales</taxon>
        <taxon>Clavicipitaceae</taxon>
        <taxon>Claviceps</taxon>
    </lineage>
</organism>
<dbReference type="EMBL" id="SRPR01000017">
    <property type="protein sequence ID" value="KAG5966797.1"/>
    <property type="molecule type" value="Genomic_DNA"/>
</dbReference>
<proteinExistence type="predicted"/>
<accession>A0ABQ7PKT8</accession>
<dbReference type="Proteomes" id="UP000742024">
    <property type="component" value="Unassembled WGS sequence"/>
</dbReference>
<protein>
    <recommendedName>
        <fullName evidence="4">BZIP domain-containing protein</fullName>
    </recommendedName>
</protein>
<name>A0ABQ7PKT8_9HYPO</name>
<gene>
    <name evidence="2" type="ORF">E4U57_001803</name>
</gene>
<evidence type="ECO:0000313" key="2">
    <source>
        <dbReference type="EMBL" id="KAG5966797.1"/>
    </source>
</evidence>
<keyword evidence="3" id="KW-1185">Reference proteome</keyword>
<evidence type="ECO:0000256" key="1">
    <source>
        <dbReference type="SAM" id="MobiDB-lite"/>
    </source>
</evidence>
<feature type="region of interest" description="Disordered" evidence="1">
    <location>
        <begin position="108"/>
        <end position="129"/>
    </location>
</feature>
<evidence type="ECO:0000313" key="3">
    <source>
        <dbReference type="Proteomes" id="UP000742024"/>
    </source>
</evidence>
<comment type="caution">
    <text evidence="2">The sequence shown here is derived from an EMBL/GenBank/DDBJ whole genome shotgun (WGS) entry which is preliminary data.</text>
</comment>